<evidence type="ECO:0000313" key="13">
    <source>
        <dbReference type="Proteomes" id="UP000055611"/>
    </source>
</evidence>
<dbReference type="InterPro" id="IPR045378">
    <property type="entry name" value="LNT_N"/>
</dbReference>
<evidence type="ECO:0000256" key="7">
    <source>
        <dbReference type="ARBA" id="ARBA00023136"/>
    </source>
</evidence>
<feature type="transmembrane region" description="Helical" evidence="9">
    <location>
        <begin position="184"/>
        <end position="201"/>
    </location>
</feature>
<dbReference type="EMBL" id="CP014206">
    <property type="protein sequence ID" value="AMK11737.1"/>
    <property type="molecule type" value="Genomic_DNA"/>
</dbReference>
<name>A0A126QPU5_9BACT</name>
<proteinExistence type="inferred from homology"/>
<evidence type="ECO:0000256" key="9">
    <source>
        <dbReference type="HAMAP-Rule" id="MF_01148"/>
    </source>
</evidence>
<feature type="transmembrane region" description="Helical" evidence="9">
    <location>
        <begin position="113"/>
        <end position="140"/>
    </location>
</feature>
<dbReference type="InterPro" id="IPR004563">
    <property type="entry name" value="Apolipo_AcylTrfase"/>
</dbReference>
<keyword evidence="8 9" id="KW-0012">Acyltransferase</keyword>
<dbReference type="PANTHER" id="PTHR38686:SF1">
    <property type="entry name" value="APOLIPOPROTEIN N-ACYLTRANSFERASE"/>
    <property type="match status" value="1"/>
</dbReference>
<reference evidence="12 14" key="2">
    <citation type="submission" date="2019-03" db="EMBL/GenBank/DDBJ databases">
        <title>Genomic Encyclopedia of Type Strains, Phase IV (KMG-IV): sequencing the most valuable type-strain genomes for metagenomic binning, comparative biology and taxonomic classification.</title>
        <authorList>
            <person name="Goeker M."/>
        </authorList>
    </citation>
    <scope>NUCLEOTIDE SEQUENCE [LARGE SCALE GENOMIC DNA]</scope>
    <source>
        <strain evidence="12 14">DSM 101483</strain>
    </source>
</reference>
<accession>A0A126QPU5</accession>
<keyword evidence="7 9" id="KW-0472">Membrane</keyword>
<dbReference type="AlphaFoldDB" id="A0A126QPU5"/>
<dbReference type="GO" id="GO:0005886">
    <property type="term" value="C:plasma membrane"/>
    <property type="evidence" value="ECO:0007669"/>
    <property type="project" value="UniProtKB-SubCell"/>
</dbReference>
<feature type="domain" description="CN hydrolase" evidence="10">
    <location>
        <begin position="218"/>
        <end position="467"/>
    </location>
</feature>
<keyword evidence="4 9" id="KW-0808">Transferase</keyword>
<evidence type="ECO:0000313" key="11">
    <source>
        <dbReference type="EMBL" id="AMK11737.1"/>
    </source>
</evidence>
<dbReference type="Proteomes" id="UP000295506">
    <property type="component" value="Unassembled WGS sequence"/>
</dbReference>
<dbReference type="GO" id="GO:0042158">
    <property type="term" value="P:lipoprotein biosynthetic process"/>
    <property type="evidence" value="ECO:0007669"/>
    <property type="project" value="UniProtKB-UniRule"/>
</dbReference>
<evidence type="ECO:0000313" key="14">
    <source>
        <dbReference type="Proteomes" id="UP000295506"/>
    </source>
</evidence>
<sequence length="505" mass="55060">MLKLVLLATVGAWIGFSNPLFHFPPAVLAFPLGLAWIGLRATSGPKAFRFGWLAGTLAATGCFYWMVIPVQIYGGLPWFVALPCPALLAAFIGLYFGLFSLSMHFAGKRIDGVPLCLLAGFSWTAMEMLMGTVLSGFPWLNLASAFSAWPAFVQGASVVGAYGLSGVFATLAVAVLLYSTYRSALALAVGLAALIAGFGFYRTATFDVGDQDYMVTIVQGNVDQGLKWNTTYQADTVKKYAQLSLEAVSKESPTLLVWPETAMPFYLQEDTGYRKALELLANDTGTAIIAGSPAYKVVDAKTRKYVLYNRAWLIDSSGHMTQSYDKEHLVPFGEYMPLEKWVPFKKLVQAVGNFRPGEDNRPLKLNGVALGMLICYEAIFPELAQQQVERGASVLVNISNDAWFGNTSAPGQHLDLAVMRAVEQGRWLVRSTNTGISAFVDPLGRLAGVTRQFEAGTLSMKIAAIQAKTVYHALRDWLNVFVYVMTAAAFGYLAFASRRKKGTVE</sequence>
<evidence type="ECO:0000256" key="2">
    <source>
        <dbReference type="ARBA" id="ARBA00010065"/>
    </source>
</evidence>
<comment type="similarity">
    <text evidence="2 9">Belongs to the CN hydrolase family. Apolipoprotein N-acyltransferase subfamily.</text>
</comment>
<comment type="catalytic activity">
    <reaction evidence="9">
        <text>N-terminal S-1,2-diacyl-sn-glyceryl-L-cysteinyl-[lipoprotein] + a glycerophospholipid = N-acyl-S-1,2-diacyl-sn-glyceryl-L-cysteinyl-[lipoprotein] + a 2-acyl-sn-glycero-3-phospholipid + H(+)</text>
        <dbReference type="Rhea" id="RHEA:48228"/>
        <dbReference type="Rhea" id="RHEA-COMP:14681"/>
        <dbReference type="Rhea" id="RHEA-COMP:14684"/>
        <dbReference type="ChEBI" id="CHEBI:15378"/>
        <dbReference type="ChEBI" id="CHEBI:136912"/>
        <dbReference type="ChEBI" id="CHEBI:140656"/>
        <dbReference type="ChEBI" id="CHEBI:140657"/>
        <dbReference type="ChEBI" id="CHEBI:140660"/>
        <dbReference type="EC" id="2.3.1.269"/>
    </reaction>
</comment>
<evidence type="ECO:0000256" key="8">
    <source>
        <dbReference type="ARBA" id="ARBA00023315"/>
    </source>
</evidence>
<dbReference type="PROSITE" id="PS50263">
    <property type="entry name" value="CN_HYDROLASE"/>
    <property type="match status" value="1"/>
</dbReference>
<feature type="transmembrane region" description="Helical" evidence="9">
    <location>
        <begin position="20"/>
        <end position="39"/>
    </location>
</feature>
<dbReference type="RefSeq" id="WP_066804011.1">
    <property type="nucleotide sequence ID" value="NZ_CP014206.1"/>
</dbReference>
<comment type="pathway">
    <text evidence="9">Protein modification; lipoprotein biosynthesis (N-acyl transfer).</text>
</comment>
<keyword evidence="13" id="KW-1185">Reference proteome</keyword>
<dbReference type="InterPro" id="IPR003010">
    <property type="entry name" value="C-N_Hydrolase"/>
</dbReference>
<evidence type="ECO:0000313" key="12">
    <source>
        <dbReference type="EMBL" id="TDT88273.1"/>
    </source>
</evidence>
<keyword evidence="5 9" id="KW-0812">Transmembrane</keyword>
<dbReference type="Pfam" id="PF00795">
    <property type="entry name" value="CN_hydrolase"/>
    <property type="match status" value="1"/>
</dbReference>
<evidence type="ECO:0000256" key="6">
    <source>
        <dbReference type="ARBA" id="ARBA00022989"/>
    </source>
</evidence>
<feature type="transmembrane region" description="Helical" evidence="9">
    <location>
        <begin position="78"/>
        <end position="101"/>
    </location>
</feature>
<dbReference type="SUPFAM" id="SSF56317">
    <property type="entry name" value="Carbon-nitrogen hydrolase"/>
    <property type="match status" value="1"/>
</dbReference>
<dbReference type="CDD" id="cd07571">
    <property type="entry name" value="ALP_N-acyl_transferase"/>
    <property type="match status" value="1"/>
</dbReference>
<keyword evidence="3 9" id="KW-1003">Cell membrane</keyword>
<dbReference type="OrthoDB" id="9804277at2"/>
<evidence type="ECO:0000256" key="1">
    <source>
        <dbReference type="ARBA" id="ARBA00004651"/>
    </source>
</evidence>
<reference evidence="11 13" key="1">
    <citation type="journal article" date="2016" name="Front. Microbiol.">
        <title>Genome Sequence of the Piezophilic, Mesophilic Sulfate-Reducing Bacterium Desulfovibrio indicus J2T.</title>
        <authorList>
            <person name="Cao J."/>
            <person name="Maignien L."/>
            <person name="Shao Z."/>
            <person name="Alain K."/>
            <person name="Jebbar M."/>
        </authorList>
    </citation>
    <scope>NUCLEOTIDE SEQUENCE [LARGE SCALE GENOMIC DNA]</scope>
    <source>
        <strain evidence="11 13">J2</strain>
    </source>
</reference>
<dbReference type="EMBL" id="SOBK01000006">
    <property type="protein sequence ID" value="TDT88273.1"/>
    <property type="molecule type" value="Genomic_DNA"/>
</dbReference>
<dbReference type="InterPro" id="IPR036526">
    <property type="entry name" value="C-N_Hydrolase_sf"/>
</dbReference>
<feature type="transmembrane region" description="Helical" evidence="9">
    <location>
        <begin position="152"/>
        <end position="177"/>
    </location>
</feature>
<dbReference type="Gene3D" id="3.60.110.10">
    <property type="entry name" value="Carbon-nitrogen hydrolase"/>
    <property type="match status" value="1"/>
</dbReference>
<evidence type="ECO:0000256" key="5">
    <source>
        <dbReference type="ARBA" id="ARBA00022692"/>
    </source>
</evidence>
<evidence type="ECO:0000256" key="3">
    <source>
        <dbReference type="ARBA" id="ARBA00022475"/>
    </source>
</evidence>
<dbReference type="NCBIfam" id="TIGR00546">
    <property type="entry name" value="lnt"/>
    <property type="match status" value="1"/>
</dbReference>
<dbReference type="KEGG" id="dej:AWY79_11750"/>
<gene>
    <name evidence="9" type="primary">lnt</name>
    <name evidence="11" type="ORF">AWY79_11750</name>
    <name evidence="12" type="ORF">EDC59_10686</name>
</gene>
<dbReference type="GO" id="GO:0016410">
    <property type="term" value="F:N-acyltransferase activity"/>
    <property type="evidence" value="ECO:0007669"/>
    <property type="project" value="UniProtKB-UniRule"/>
</dbReference>
<evidence type="ECO:0000259" key="10">
    <source>
        <dbReference type="PROSITE" id="PS50263"/>
    </source>
</evidence>
<dbReference type="Pfam" id="PF20154">
    <property type="entry name" value="LNT_N"/>
    <property type="match status" value="1"/>
</dbReference>
<comment type="function">
    <text evidence="9">Catalyzes the phospholipid dependent N-acylation of the N-terminal cysteine of apolipoprotein, the last step in lipoprotein maturation.</text>
</comment>
<dbReference type="PANTHER" id="PTHR38686">
    <property type="entry name" value="APOLIPOPROTEIN N-ACYLTRANSFERASE"/>
    <property type="match status" value="1"/>
</dbReference>
<feature type="transmembrane region" description="Helical" evidence="9">
    <location>
        <begin position="51"/>
        <end position="72"/>
    </location>
</feature>
<evidence type="ECO:0000256" key="4">
    <source>
        <dbReference type="ARBA" id="ARBA00022679"/>
    </source>
</evidence>
<feature type="transmembrane region" description="Helical" evidence="9">
    <location>
        <begin position="477"/>
        <end position="495"/>
    </location>
</feature>
<protein>
    <recommendedName>
        <fullName evidence="9">Apolipoprotein N-acyltransferase</fullName>
        <shortName evidence="9">ALP N-acyltransferase</shortName>
        <ecNumber evidence="9">2.3.1.269</ecNumber>
    </recommendedName>
</protein>
<dbReference type="HAMAP" id="MF_01148">
    <property type="entry name" value="Lnt"/>
    <property type="match status" value="1"/>
</dbReference>
<organism evidence="12 14">
    <name type="scientific">Pseudodesulfovibrio indicus</name>
    <dbReference type="NCBI Taxonomy" id="1716143"/>
    <lineage>
        <taxon>Bacteria</taxon>
        <taxon>Pseudomonadati</taxon>
        <taxon>Thermodesulfobacteriota</taxon>
        <taxon>Desulfovibrionia</taxon>
        <taxon>Desulfovibrionales</taxon>
        <taxon>Desulfovibrionaceae</taxon>
    </lineage>
</organism>
<keyword evidence="6 9" id="KW-1133">Transmembrane helix</keyword>
<dbReference type="EC" id="2.3.1.269" evidence="9"/>
<dbReference type="Proteomes" id="UP000055611">
    <property type="component" value="Chromosome"/>
</dbReference>
<comment type="subcellular location">
    <subcellularLocation>
        <location evidence="1 9">Cell membrane</location>
        <topology evidence="1 9">Multi-pass membrane protein</topology>
    </subcellularLocation>
</comment>